<name>A0ABR1GTY1_9HYPO</name>
<evidence type="ECO:0000313" key="3">
    <source>
        <dbReference type="Proteomes" id="UP001498476"/>
    </source>
</evidence>
<feature type="region of interest" description="Disordered" evidence="1">
    <location>
        <begin position="1"/>
        <end position="34"/>
    </location>
</feature>
<dbReference type="Proteomes" id="UP001498476">
    <property type="component" value="Unassembled WGS sequence"/>
</dbReference>
<reference evidence="2 3" key="1">
    <citation type="journal article" date="2025" name="Microbiol. Resour. Announc.">
        <title>Draft genome sequences for Neonectria magnoliae and Neonectria punicea, canker pathogens of Liriodendron tulipifera and Acer saccharum in West Virginia.</title>
        <authorList>
            <person name="Petronek H.M."/>
            <person name="Kasson M.T."/>
            <person name="Metheny A.M."/>
            <person name="Stauder C.M."/>
            <person name="Lovett B."/>
            <person name="Lynch S.C."/>
            <person name="Garnas J.R."/>
            <person name="Kasson L.R."/>
            <person name="Stajich J.E."/>
        </authorList>
    </citation>
    <scope>NUCLEOTIDE SEQUENCE [LARGE SCALE GENOMIC DNA]</scope>
    <source>
        <strain evidence="2 3">NRRL 64653</strain>
    </source>
</reference>
<feature type="compositionally biased region" description="Polar residues" evidence="1">
    <location>
        <begin position="22"/>
        <end position="34"/>
    </location>
</feature>
<feature type="region of interest" description="Disordered" evidence="1">
    <location>
        <begin position="58"/>
        <end position="81"/>
    </location>
</feature>
<evidence type="ECO:0000256" key="1">
    <source>
        <dbReference type="SAM" id="MobiDB-lite"/>
    </source>
</evidence>
<sequence>MSHQDQHKNSQALKPHDRRASSLPNDDSTPSSMLESFIYDTSNLSHRLVQWQIMHTQSYPESKSAQDSVANSQDPKFVQST</sequence>
<evidence type="ECO:0000313" key="2">
    <source>
        <dbReference type="EMBL" id="KAK7408943.1"/>
    </source>
</evidence>
<keyword evidence="3" id="KW-1185">Reference proteome</keyword>
<proteinExistence type="predicted"/>
<dbReference type="EMBL" id="JAZAVJ010000168">
    <property type="protein sequence ID" value="KAK7408943.1"/>
    <property type="molecule type" value="Genomic_DNA"/>
</dbReference>
<protein>
    <submittedName>
        <fullName evidence="2">Uncharacterized protein</fullName>
    </submittedName>
</protein>
<organism evidence="2 3">
    <name type="scientific">Neonectria punicea</name>
    <dbReference type="NCBI Taxonomy" id="979145"/>
    <lineage>
        <taxon>Eukaryota</taxon>
        <taxon>Fungi</taxon>
        <taxon>Dikarya</taxon>
        <taxon>Ascomycota</taxon>
        <taxon>Pezizomycotina</taxon>
        <taxon>Sordariomycetes</taxon>
        <taxon>Hypocreomycetidae</taxon>
        <taxon>Hypocreales</taxon>
        <taxon>Nectriaceae</taxon>
        <taxon>Neonectria</taxon>
    </lineage>
</organism>
<comment type="caution">
    <text evidence="2">The sequence shown here is derived from an EMBL/GenBank/DDBJ whole genome shotgun (WGS) entry which is preliminary data.</text>
</comment>
<gene>
    <name evidence="2" type="ORF">QQX98_008887</name>
</gene>
<accession>A0ABR1GTY1</accession>
<feature type="compositionally biased region" description="Basic and acidic residues" evidence="1">
    <location>
        <begin position="1"/>
        <end position="20"/>
    </location>
</feature>